<sequence>MLRYWLFLCFLSIWGSLDAQFTYLAGKFQDEMVTMNIKQNNFWVGGFDEDSPYRFLFQAAGFDADRSVFIIQKTEMANWYKIYHVASGRLVTVISPTGNPYLSLEADADFDDEQQLFQFIQQGATDFYKIHSRYKQGGVALVISIEDDNTDNGSPIILLKNDNIGDESYQNFELALVEEDQLTKRAILNDQNIIGKAYQIYNKLDERKLGTLNGLPQYFSSADNGPQATFLIEDGSDDGQWWTADKRWFHIRSLENGQYLTVTGSTSGSAVTFADLGPNLDNADQQFRLIPAPSGSGWYKLRSRLGNLVLEMHPGGRLIVSTPTALLPTNTRQKFAFQLDIPDDPTVRYAVVGKQHTDFLSDKGIYGEGEELVDMKRIRRADQSVYWRFINQGNGYFKIQNALTNQYIVATGGQGLGGDIDAVRMESSIANTGDYALWELIRRNDHFVFKSKYTGYFLGTPPGTENISFQITTQANIKWYLYRVLLEEPEGVPTEMDEIEESALPAGCLQAFGTSFKRGLAERVGLPAEAQYFDFIRNALGYHSELTGDELDNYIARINLNNPDHRGYLAIAVRRYVSEDLAFRNPAEWSAADVAAVNIYQNRIQTNRRNYAAKLDQSLDAFLQVVNEGDIATPSDLFFYNDANDFLWPSQYNYDELTEEQVVLYGNYIQAGANLGLRNRFVSKEASDAFELAGGIGASITAGMILHKTPIYSAIKAAVDVAAKAGSIASATTVKMISTLVSTSASVISVITVSIEFAVMQIKDAIDVRELEKDVETTVDWANTPVNIYQIMTANNLVDKSKLLEDLDFVIAMPVPNTPVPVIGGKTFTGYLHNSNDNQFTAANFSMSCRPLTIQLDADGFGTLPLDDITSFITVYGYPCNEAVIYTASQSEFDCSDVGIQTVTVYADNRLVDKECAVTVTVVDFAAPTARCKPATVLLDGNGRGNLEVDQIDDNSTDDCGIVNRWVTGLPAGGIDCDDYELSVTLHLKDAGDRESSCTTTVTVLDGIDPAAVCQPATVILDADGRGHLTPAEVDGGSSDACGISAFSLSAENFSCLDTDAPRYVVMTVVDNRGNTSNCTATVMVKDKTFPVAKCRDIAVVLGPDDKTTIQAVDLDNGSSDVCGISHLAVNQSIFTCDDLGENTVRLTVMDRSNNLAVCNSTVTVAENTPPQADCRALEVYIEPDGTYTLSPDDVDAIGGNSTDNCGIAALDVMPSHFSGLGPNAVTLTVTDLGGNSSDCSTNVTVIKRPTTLTYTGEQRVQYSDAVQLRAQLTDDVNGAGIGGQTVNFTIGQQSASALTDANGLAVTSLVITQPPSESCGRDPVYGYSVTAGYAGTEVVYEPDADEHLSFFIAPEDARITYTGALFVSTANAKSSSADLLLTATIQDISLTADANGDDLAGNIGYTTVNFIDRDGSVINPAPIPVLPVDADDPGVGVAVYTWEGVDIGNNDSRQFVVGVEVCGHYIRNTPEDDVVITVSRPLDDFVTGGGSLLLQHSAGPLAGDVGSRQHFGFNIKFNKAGTNLMGDIRALIRRTEANGLRVYQIKGNKMTSLSTEASNGSAVFYGKANVEDVTDPNNPIPVFGNGDFQVVMTDNGNPGTLDLLGLTLYDNNGFLRYSSHWTGAETAQQLLAAGNLVVRNGNNKGIGRSLPGTYEPSGSTTVNKSSGFQARAFPNPFTNEVNIYFNLPVEGYTTVRIFDASGRQIEVLTEQFLESGEHRLSWNGRHGEGNSLPPGVYLIRLTSGSLVWTNRLVRQ</sequence>
<dbReference type="Gene3D" id="2.80.10.50">
    <property type="match status" value="3"/>
</dbReference>
<gene>
    <name evidence="2" type="ORF">CRP01_33735</name>
</gene>
<dbReference type="SUPFAM" id="SSF50370">
    <property type="entry name" value="Ricin B-like lectins"/>
    <property type="match status" value="3"/>
</dbReference>
<accession>A0A2D0N329</accession>
<dbReference type="Gene3D" id="2.60.40.4070">
    <property type="match status" value="1"/>
</dbReference>
<evidence type="ECO:0000313" key="3">
    <source>
        <dbReference type="Proteomes" id="UP000223913"/>
    </source>
</evidence>
<evidence type="ECO:0000313" key="2">
    <source>
        <dbReference type="EMBL" id="PHN02153.1"/>
    </source>
</evidence>
<dbReference type="InterPro" id="IPR035992">
    <property type="entry name" value="Ricin_B-like_lectins"/>
</dbReference>
<dbReference type="RefSeq" id="WP_099154493.1">
    <property type="nucleotide sequence ID" value="NZ_PDUD01000044.1"/>
</dbReference>
<dbReference type="PANTHER" id="PTHR24273">
    <property type="entry name" value="FI04643P-RELATED"/>
    <property type="match status" value="1"/>
</dbReference>
<protein>
    <recommendedName>
        <fullName evidence="1">FlgD/Vpr Ig-like domain-containing protein</fullName>
    </recommendedName>
</protein>
<dbReference type="NCBIfam" id="TIGR04183">
    <property type="entry name" value="Por_Secre_tail"/>
    <property type="match status" value="1"/>
</dbReference>
<dbReference type="Proteomes" id="UP000223913">
    <property type="component" value="Unassembled WGS sequence"/>
</dbReference>
<keyword evidence="3" id="KW-1185">Reference proteome</keyword>
<name>A0A2D0N329_FLAN2</name>
<reference evidence="2 3" key="1">
    <citation type="submission" date="2017-10" db="EMBL/GenBank/DDBJ databases">
        <title>The draft genome sequence of Lewinella nigricans NBRC 102662.</title>
        <authorList>
            <person name="Wang K."/>
        </authorList>
    </citation>
    <scope>NUCLEOTIDE SEQUENCE [LARGE SCALE GENOMIC DNA]</scope>
    <source>
        <strain evidence="2 3">NBRC 102662</strain>
    </source>
</reference>
<dbReference type="PANTHER" id="PTHR24273:SF32">
    <property type="entry name" value="HYALIN"/>
    <property type="match status" value="1"/>
</dbReference>
<feature type="domain" description="FlgD/Vpr Ig-like" evidence="1">
    <location>
        <begin position="1694"/>
        <end position="1744"/>
    </location>
</feature>
<dbReference type="CDD" id="cd00161">
    <property type="entry name" value="beta-trefoil_Ricin-like"/>
    <property type="match status" value="1"/>
</dbReference>
<dbReference type="Pfam" id="PF13860">
    <property type="entry name" value="FlgD_ig"/>
    <property type="match status" value="1"/>
</dbReference>
<dbReference type="OrthoDB" id="1121493at2"/>
<dbReference type="CDD" id="cd23432">
    <property type="entry name" value="beta-trefoil_Ricin_EndoBetaGal-like"/>
    <property type="match status" value="1"/>
</dbReference>
<dbReference type="InterPro" id="IPR025965">
    <property type="entry name" value="FlgD/Vpr_Ig-like"/>
</dbReference>
<dbReference type="InterPro" id="IPR026444">
    <property type="entry name" value="Secre_tail"/>
</dbReference>
<organism evidence="2 3">
    <name type="scientific">Flavilitoribacter nigricans (strain ATCC 23147 / DSM 23189 / NBRC 102662 / NCIMB 1420 / SS-2)</name>
    <name type="common">Lewinella nigricans</name>
    <dbReference type="NCBI Taxonomy" id="1122177"/>
    <lineage>
        <taxon>Bacteria</taxon>
        <taxon>Pseudomonadati</taxon>
        <taxon>Bacteroidota</taxon>
        <taxon>Saprospiria</taxon>
        <taxon>Saprospirales</taxon>
        <taxon>Lewinellaceae</taxon>
        <taxon>Flavilitoribacter</taxon>
    </lineage>
</organism>
<dbReference type="EMBL" id="PDUD01000044">
    <property type="protein sequence ID" value="PHN02153.1"/>
    <property type="molecule type" value="Genomic_DNA"/>
</dbReference>
<comment type="caution">
    <text evidence="2">The sequence shown here is derived from an EMBL/GenBank/DDBJ whole genome shotgun (WGS) entry which is preliminary data.</text>
</comment>
<proteinExistence type="predicted"/>
<evidence type="ECO:0000259" key="1">
    <source>
        <dbReference type="Pfam" id="PF13860"/>
    </source>
</evidence>